<gene>
    <name evidence="1" type="ORF">F4820DRAFT_468731</name>
</gene>
<organism evidence="1 2">
    <name type="scientific">Hypoxylon rubiginosum</name>
    <dbReference type="NCBI Taxonomy" id="110542"/>
    <lineage>
        <taxon>Eukaryota</taxon>
        <taxon>Fungi</taxon>
        <taxon>Dikarya</taxon>
        <taxon>Ascomycota</taxon>
        <taxon>Pezizomycotina</taxon>
        <taxon>Sordariomycetes</taxon>
        <taxon>Xylariomycetidae</taxon>
        <taxon>Xylariales</taxon>
        <taxon>Hypoxylaceae</taxon>
        <taxon>Hypoxylon</taxon>
    </lineage>
</organism>
<dbReference type="Proteomes" id="UP001497700">
    <property type="component" value="Unassembled WGS sequence"/>
</dbReference>
<keyword evidence="2" id="KW-1185">Reference proteome</keyword>
<evidence type="ECO:0000313" key="1">
    <source>
        <dbReference type="EMBL" id="KAI4866654.1"/>
    </source>
</evidence>
<evidence type="ECO:0000313" key="2">
    <source>
        <dbReference type="Proteomes" id="UP001497700"/>
    </source>
</evidence>
<sequence length="457" mass="50612">MAFSNGTVPPASNMMSPAITTLDVSATPRARNHTGHFRLSSSSASNGEHGITVGTGSEIQGGVPTNTQILGDQWHYRLPAVQKEFFERTAAEGKRRLWVPGRCVQVLLDINPDRVILGIVKDILNHSPHLRVEACLRSGEAMLGLFASNQSDIGYPNPNNARIPFMETNPMTSSMPLPSVIGPMPPMAPAWSGTVRGPLTPLESGYGTHRGGSSNGSFPTPNGRRSITDGGSDQSGVMVANEPKAKIAGDQWKHRMPAVQKEFFDRMATEEERLHREAYPWYKYEPAKNKDNAADDDEDNAKVKKVRISEMKLPGYHNMGDLMREYHQFLRSNGLSIMYPIPADAPESLSQYDVPEYYSTILVDPTEIERKKRKRPSLHQSQKAQKTHQNQSPQAAVAAAAQTASFTPPQRQSPDPVLRMAPYSGLLLRPQHLKSSESKTIEFSKHRNNKPDKDKED</sequence>
<reference evidence="1 2" key="1">
    <citation type="journal article" date="2022" name="New Phytol.">
        <title>Ecological generalism drives hyperdiversity of secondary metabolite gene clusters in xylarialean endophytes.</title>
        <authorList>
            <person name="Franco M.E.E."/>
            <person name="Wisecaver J.H."/>
            <person name="Arnold A.E."/>
            <person name="Ju Y.M."/>
            <person name="Slot J.C."/>
            <person name="Ahrendt S."/>
            <person name="Moore L.P."/>
            <person name="Eastman K.E."/>
            <person name="Scott K."/>
            <person name="Konkel Z."/>
            <person name="Mondo S.J."/>
            <person name="Kuo A."/>
            <person name="Hayes R.D."/>
            <person name="Haridas S."/>
            <person name="Andreopoulos B."/>
            <person name="Riley R."/>
            <person name="LaButti K."/>
            <person name="Pangilinan J."/>
            <person name="Lipzen A."/>
            <person name="Amirebrahimi M."/>
            <person name="Yan J."/>
            <person name="Adam C."/>
            <person name="Keymanesh K."/>
            <person name="Ng V."/>
            <person name="Louie K."/>
            <person name="Northen T."/>
            <person name="Drula E."/>
            <person name="Henrissat B."/>
            <person name="Hsieh H.M."/>
            <person name="Youens-Clark K."/>
            <person name="Lutzoni F."/>
            <person name="Miadlikowska J."/>
            <person name="Eastwood D.C."/>
            <person name="Hamelin R.C."/>
            <person name="Grigoriev I.V."/>
            <person name="U'Ren J.M."/>
        </authorList>
    </citation>
    <scope>NUCLEOTIDE SEQUENCE [LARGE SCALE GENOMIC DNA]</scope>
    <source>
        <strain evidence="1 2">CBS 119005</strain>
    </source>
</reference>
<dbReference type="EMBL" id="MU393456">
    <property type="protein sequence ID" value="KAI4866654.1"/>
    <property type="molecule type" value="Genomic_DNA"/>
</dbReference>
<proteinExistence type="predicted"/>
<accession>A0ACB9Z6F8</accession>
<protein>
    <submittedName>
        <fullName evidence="1">Uncharacterized protein</fullName>
    </submittedName>
</protein>
<comment type="caution">
    <text evidence="1">The sequence shown here is derived from an EMBL/GenBank/DDBJ whole genome shotgun (WGS) entry which is preliminary data.</text>
</comment>
<name>A0ACB9Z6F8_9PEZI</name>